<dbReference type="AlphaFoldDB" id="A0A9W6S0C0"/>
<name>A0A9W6S0C0_9ACTN</name>
<accession>A0A9W6S0C0</accession>
<protein>
    <submittedName>
        <fullName evidence="1">Decarboxylase</fullName>
    </submittedName>
</protein>
<dbReference type="EMBL" id="BSTK01000002">
    <property type="protein sequence ID" value="GLY83110.1"/>
    <property type="molecule type" value="Genomic_DNA"/>
</dbReference>
<evidence type="ECO:0000313" key="1">
    <source>
        <dbReference type="EMBL" id="GLY83110.1"/>
    </source>
</evidence>
<dbReference type="InterPro" id="IPR026286">
    <property type="entry name" value="MaiA/AMDase"/>
</dbReference>
<evidence type="ECO:0000313" key="2">
    <source>
        <dbReference type="Proteomes" id="UP001165074"/>
    </source>
</evidence>
<dbReference type="PIRSF" id="PIRSF015736">
    <property type="entry name" value="MI"/>
    <property type="match status" value="1"/>
</dbReference>
<dbReference type="InterPro" id="IPR053714">
    <property type="entry name" value="Iso_Racemase_Enz_sf"/>
</dbReference>
<comment type="caution">
    <text evidence="1">The sequence shown here is derived from an EMBL/GenBank/DDBJ whole genome shotgun (WGS) entry which is preliminary data.</text>
</comment>
<dbReference type="Proteomes" id="UP001165074">
    <property type="component" value="Unassembled WGS sequence"/>
</dbReference>
<proteinExistence type="predicted"/>
<keyword evidence="2" id="KW-1185">Reference proteome</keyword>
<organism evidence="1 2">
    <name type="scientific">Actinoallomurus iriomotensis</name>
    <dbReference type="NCBI Taxonomy" id="478107"/>
    <lineage>
        <taxon>Bacteria</taxon>
        <taxon>Bacillati</taxon>
        <taxon>Actinomycetota</taxon>
        <taxon>Actinomycetes</taxon>
        <taxon>Streptosporangiales</taxon>
        <taxon>Thermomonosporaceae</taxon>
        <taxon>Actinoallomurus</taxon>
    </lineage>
</organism>
<dbReference type="Gene3D" id="3.40.50.12500">
    <property type="match status" value="1"/>
</dbReference>
<gene>
    <name evidence="1" type="ORF">Airi02_010400</name>
</gene>
<dbReference type="PANTHER" id="PTHR40267:SF1">
    <property type="entry name" value="BLR3294 PROTEIN"/>
    <property type="match status" value="1"/>
</dbReference>
<sequence length="264" mass="27416">MMGNSEEMSEVGRASAPKVGLLYPTRDCGEDDFVRMAALLDPSITVEFSYVEWGEDVSDIAEMGALEKLNAVRELGEPDRLAVAAAGLTGFAPHVVALACSSCSFLQGLDGARKQAADLAALMGAPATSTSLAFVAAARAMGLSRVGLASVYGEEVTSAFAEFLADAGITTTHHVAMDAPSDRALASWDRHRIADLTERGDDPGAEAVLVPETALHTADLVPGLERRLGKPVLTATQVTIWRALAEAGHAATGGGAGALLERAR</sequence>
<dbReference type="Pfam" id="PF17645">
    <property type="entry name" value="Amdase"/>
    <property type="match status" value="1"/>
</dbReference>
<dbReference type="PANTHER" id="PTHR40267">
    <property type="entry name" value="BLR3294 PROTEIN"/>
    <property type="match status" value="1"/>
</dbReference>
<reference evidence="1" key="1">
    <citation type="submission" date="2023-03" db="EMBL/GenBank/DDBJ databases">
        <title>Actinoallomurus iriomotensis NBRC 103684.</title>
        <authorList>
            <person name="Ichikawa N."/>
            <person name="Sato H."/>
            <person name="Tonouchi N."/>
        </authorList>
    </citation>
    <scope>NUCLEOTIDE SEQUENCE</scope>
    <source>
        <strain evidence="1">NBRC 103684</strain>
    </source>
</reference>